<dbReference type="AlphaFoldDB" id="A0A5B7ZW17"/>
<sequence>MRLLHYHSRSTPTTHGISTTKVGIQTTQCIKAARIFGRLNQLAEVENPAGIKAFGEHLCALRERAGKSQAEVADVANIAKTTLQRIEQGKVSATLDVLIRICRALGISMTELMDCPSLLDADTGPIS</sequence>
<evidence type="ECO:0000313" key="4">
    <source>
        <dbReference type="Proteomes" id="UP000305398"/>
    </source>
</evidence>
<proteinExistence type="predicted"/>
<dbReference type="GO" id="GO:0003677">
    <property type="term" value="F:DNA binding"/>
    <property type="evidence" value="ECO:0007669"/>
    <property type="project" value="UniProtKB-KW"/>
</dbReference>
<reference evidence="3 4" key="1">
    <citation type="submission" date="2019-06" db="EMBL/GenBank/DDBJ databases">
        <authorList>
            <person name="Srinivasan S."/>
        </authorList>
    </citation>
    <scope>NUCLEOTIDE SEQUENCE [LARGE SCALE GENOMIC DNA]</scope>
    <source>
        <strain evidence="3 4">17J68-5</strain>
    </source>
</reference>
<dbReference type="KEGG" id="hyj:FHG12_02385"/>
<dbReference type="EMBL" id="CP040896">
    <property type="protein sequence ID" value="QDA59019.1"/>
    <property type="molecule type" value="Genomic_DNA"/>
</dbReference>
<evidence type="ECO:0000256" key="1">
    <source>
        <dbReference type="ARBA" id="ARBA00023125"/>
    </source>
</evidence>
<dbReference type="Proteomes" id="UP000305398">
    <property type="component" value="Chromosome"/>
</dbReference>
<dbReference type="InterPro" id="IPR050807">
    <property type="entry name" value="TransReg_Diox_bact_type"/>
</dbReference>
<protein>
    <submittedName>
        <fullName evidence="3">Helix-turn-helix transcriptional regulator</fullName>
    </submittedName>
</protein>
<feature type="domain" description="HTH cro/C1-type" evidence="2">
    <location>
        <begin position="60"/>
        <end position="112"/>
    </location>
</feature>
<dbReference type="SMART" id="SM00530">
    <property type="entry name" value="HTH_XRE"/>
    <property type="match status" value="1"/>
</dbReference>
<name>A0A5B7ZW17_9BACT</name>
<organism evidence="3 4">
    <name type="scientific">Hymenobacter jejuensis</name>
    <dbReference type="NCBI Taxonomy" id="2502781"/>
    <lineage>
        <taxon>Bacteria</taxon>
        <taxon>Pseudomonadati</taxon>
        <taxon>Bacteroidota</taxon>
        <taxon>Cytophagia</taxon>
        <taxon>Cytophagales</taxon>
        <taxon>Hymenobacteraceae</taxon>
        <taxon>Hymenobacter</taxon>
    </lineage>
</organism>
<dbReference type="PANTHER" id="PTHR46797:SF1">
    <property type="entry name" value="METHYLPHOSPHONATE SYNTHASE"/>
    <property type="match status" value="1"/>
</dbReference>
<dbReference type="OrthoDB" id="680346at2"/>
<dbReference type="GO" id="GO:0003700">
    <property type="term" value="F:DNA-binding transcription factor activity"/>
    <property type="evidence" value="ECO:0007669"/>
    <property type="project" value="TreeGrafter"/>
</dbReference>
<dbReference type="InterPro" id="IPR010982">
    <property type="entry name" value="Lambda_DNA-bd_dom_sf"/>
</dbReference>
<dbReference type="CDD" id="cd00093">
    <property type="entry name" value="HTH_XRE"/>
    <property type="match status" value="1"/>
</dbReference>
<dbReference type="Pfam" id="PF01381">
    <property type="entry name" value="HTH_3"/>
    <property type="match status" value="1"/>
</dbReference>
<dbReference type="SUPFAM" id="SSF47413">
    <property type="entry name" value="lambda repressor-like DNA-binding domains"/>
    <property type="match status" value="1"/>
</dbReference>
<evidence type="ECO:0000313" key="3">
    <source>
        <dbReference type="EMBL" id="QDA59019.1"/>
    </source>
</evidence>
<keyword evidence="4" id="KW-1185">Reference proteome</keyword>
<dbReference type="InterPro" id="IPR001387">
    <property type="entry name" value="Cro/C1-type_HTH"/>
</dbReference>
<dbReference type="Gene3D" id="1.10.260.40">
    <property type="entry name" value="lambda repressor-like DNA-binding domains"/>
    <property type="match status" value="1"/>
</dbReference>
<keyword evidence="1" id="KW-0238">DNA-binding</keyword>
<dbReference type="GO" id="GO:0005829">
    <property type="term" value="C:cytosol"/>
    <property type="evidence" value="ECO:0007669"/>
    <property type="project" value="TreeGrafter"/>
</dbReference>
<dbReference type="PANTHER" id="PTHR46797">
    <property type="entry name" value="HTH-TYPE TRANSCRIPTIONAL REGULATOR"/>
    <property type="match status" value="1"/>
</dbReference>
<gene>
    <name evidence="3" type="ORF">FHG12_02385</name>
</gene>
<evidence type="ECO:0000259" key="2">
    <source>
        <dbReference type="PROSITE" id="PS50943"/>
    </source>
</evidence>
<dbReference type="PROSITE" id="PS50943">
    <property type="entry name" value="HTH_CROC1"/>
    <property type="match status" value="1"/>
</dbReference>
<accession>A0A5B7ZW17</accession>